<evidence type="ECO:0000259" key="8">
    <source>
        <dbReference type="PROSITE" id="PS50928"/>
    </source>
</evidence>
<sequence>MYDDINTNISEEYKKYLKSHRRKKSAIRISRIILLIFIFVLWEIAAQKEWIDPFIMSQPSRILETLITMGKDGSLFIHTGVTVYETIVGFVIGTILGTLIAIALWWSDFLASVLDPYLVVLNALPKTALGPIILVWIGGTTKSIIVMALLFSIVVTIINVYTSFRSCDEDKIKLLKTFGANKKQILRKVVLPSGITSIISTLKINVGLSLVGVIVGEFLVSKAGLGYLIIYGGQVFKMDLVMTSVIILAIVAAVLYLSVLWIEKRVLKMM</sequence>
<feature type="domain" description="ABC transmembrane type-1" evidence="8">
    <location>
        <begin position="79"/>
        <end position="259"/>
    </location>
</feature>
<proteinExistence type="inferred from homology"/>
<dbReference type="GO" id="GO:0055085">
    <property type="term" value="P:transmembrane transport"/>
    <property type="evidence" value="ECO:0007669"/>
    <property type="project" value="InterPro"/>
</dbReference>
<evidence type="ECO:0000313" key="9">
    <source>
        <dbReference type="EMBL" id="SHJ10665.1"/>
    </source>
</evidence>
<evidence type="ECO:0000256" key="5">
    <source>
        <dbReference type="ARBA" id="ARBA00022989"/>
    </source>
</evidence>
<reference evidence="9 10" key="1">
    <citation type="submission" date="2016-11" db="EMBL/GenBank/DDBJ databases">
        <authorList>
            <person name="Jaros S."/>
            <person name="Januszkiewicz K."/>
            <person name="Wedrychowicz H."/>
        </authorList>
    </citation>
    <scope>NUCLEOTIDE SEQUENCE [LARGE SCALE GENOMIC DNA]</scope>
    <source>
        <strain evidence="9 10">DSM 19022</strain>
    </source>
</reference>
<evidence type="ECO:0000256" key="7">
    <source>
        <dbReference type="RuleBase" id="RU363032"/>
    </source>
</evidence>
<keyword evidence="5 7" id="KW-1133">Transmembrane helix</keyword>
<comment type="similarity">
    <text evidence="7">Belongs to the binding-protein-dependent transport system permease family.</text>
</comment>
<dbReference type="CDD" id="cd06261">
    <property type="entry name" value="TM_PBP2"/>
    <property type="match status" value="1"/>
</dbReference>
<evidence type="ECO:0000256" key="3">
    <source>
        <dbReference type="ARBA" id="ARBA00022475"/>
    </source>
</evidence>
<feature type="transmembrane region" description="Helical" evidence="7">
    <location>
        <begin position="87"/>
        <end position="106"/>
    </location>
</feature>
<protein>
    <submittedName>
        <fullName evidence="9">NitT/TauT family transport system permease protein</fullName>
    </submittedName>
</protein>
<keyword evidence="2 7" id="KW-0813">Transport</keyword>
<evidence type="ECO:0000256" key="6">
    <source>
        <dbReference type="ARBA" id="ARBA00023136"/>
    </source>
</evidence>
<dbReference type="InterPro" id="IPR035906">
    <property type="entry name" value="MetI-like_sf"/>
</dbReference>
<name>A0A1M6GL70_9FIRM</name>
<keyword evidence="6 7" id="KW-0472">Membrane</keyword>
<feature type="transmembrane region" description="Helical" evidence="7">
    <location>
        <begin position="240"/>
        <end position="262"/>
    </location>
</feature>
<dbReference type="PANTHER" id="PTHR30151:SF19">
    <property type="entry name" value="ABC TRANSPORTER PERMEASE"/>
    <property type="match status" value="1"/>
</dbReference>
<evidence type="ECO:0000256" key="1">
    <source>
        <dbReference type="ARBA" id="ARBA00004651"/>
    </source>
</evidence>
<feature type="transmembrane region" description="Helical" evidence="7">
    <location>
        <begin position="208"/>
        <end position="228"/>
    </location>
</feature>
<dbReference type="InterPro" id="IPR000515">
    <property type="entry name" value="MetI-like"/>
</dbReference>
<dbReference type="PANTHER" id="PTHR30151">
    <property type="entry name" value="ALKANE SULFONATE ABC TRANSPORTER-RELATED, MEMBRANE SUBUNIT"/>
    <property type="match status" value="1"/>
</dbReference>
<organism evidence="9 10">
    <name type="scientific">Lutispora thermophila DSM 19022</name>
    <dbReference type="NCBI Taxonomy" id="1122184"/>
    <lineage>
        <taxon>Bacteria</taxon>
        <taxon>Bacillati</taxon>
        <taxon>Bacillota</taxon>
        <taxon>Clostridia</taxon>
        <taxon>Lutisporales</taxon>
        <taxon>Lutisporaceae</taxon>
        <taxon>Lutispora</taxon>
    </lineage>
</organism>
<dbReference type="Gene3D" id="1.10.3720.10">
    <property type="entry name" value="MetI-like"/>
    <property type="match status" value="1"/>
</dbReference>
<dbReference type="Proteomes" id="UP000184442">
    <property type="component" value="Unassembled WGS sequence"/>
</dbReference>
<comment type="subcellular location">
    <subcellularLocation>
        <location evidence="1 7">Cell membrane</location>
        <topology evidence="1 7">Multi-pass membrane protein</topology>
    </subcellularLocation>
</comment>
<dbReference type="GO" id="GO:0005886">
    <property type="term" value="C:plasma membrane"/>
    <property type="evidence" value="ECO:0007669"/>
    <property type="project" value="UniProtKB-SubCell"/>
</dbReference>
<feature type="transmembrane region" description="Helical" evidence="7">
    <location>
        <begin position="118"/>
        <end position="138"/>
    </location>
</feature>
<dbReference type="AlphaFoldDB" id="A0A1M6GL70"/>
<dbReference type="RefSeq" id="WP_073026448.1">
    <property type="nucleotide sequence ID" value="NZ_FQZS01000016.1"/>
</dbReference>
<evidence type="ECO:0000256" key="4">
    <source>
        <dbReference type="ARBA" id="ARBA00022692"/>
    </source>
</evidence>
<accession>A0A1M6GL70</accession>
<dbReference type="Pfam" id="PF00528">
    <property type="entry name" value="BPD_transp_1"/>
    <property type="match status" value="1"/>
</dbReference>
<gene>
    <name evidence="9" type="ORF">SAMN02745176_02409</name>
</gene>
<dbReference type="PROSITE" id="PS50928">
    <property type="entry name" value="ABC_TM1"/>
    <property type="match status" value="1"/>
</dbReference>
<keyword evidence="4 7" id="KW-0812">Transmembrane</keyword>
<dbReference type="SUPFAM" id="SSF161098">
    <property type="entry name" value="MetI-like"/>
    <property type="match status" value="1"/>
</dbReference>
<evidence type="ECO:0000313" key="10">
    <source>
        <dbReference type="Proteomes" id="UP000184442"/>
    </source>
</evidence>
<keyword evidence="3" id="KW-1003">Cell membrane</keyword>
<evidence type="ECO:0000256" key="2">
    <source>
        <dbReference type="ARBA" id="ARBA00022448"/>
    </source>
</evidence>
<feature type="transmembrane region" description="Helical" evidence="7">
    <location>
        <begin position="25"/>
        <end position="45"/>
    </location>
</feature>
<feature type="transmembrane region" description="Helical" evidence="7">
    <location>
        <begin position="144"/>
        <end position="164"/>
    </location>
</feature>
<dbReference type="STRING" id="1122184.SAMN02745176_02409"/>
<keyword evidence="10" id="KW-1185">Reference proteome</keyword>
<dbReference type="EMBL" id="FQZS01000016">
    <property type="protein sequence ID" value="SHJ10665.1"/>
    <property type="molecule type" value="Genomic_DNA"/>
</dbReference>
<dbReference type="OrthoDB" id="9783295at2"/>